<accession>A0ABW2T7I3</accession>
<protein>
    <submittedName>
        <fullName evidence="1">Uncharacterized protein</fullName>
    </submittedName>
</protein>
<comment type="caution">
    <text evidence="1">The sequence shown here is derived from an EMBL/GenBank/DDBJ whole genome shotgun (WGS) entry which is preliminary data.</text>
</comment>
<evidence type="ECO:0000313" key="2">
    <source>
        <dbReference type="Proteomes" id="UP001596514"/>
    </source>
</evidence>
<evidence type="ECO:0000313" key="1">
    <source>
        <dbReference type="EMBL" id="MFC7603736.1"/>
    </source>
</evidence>
<gene>
    <name evidence="1" type="ORF">ACFQVD_26840</name>
</gene>
<reference evidence="2" key="1">
    <citation type="journal article" date="2019" name="Int. J. Syst. Evol. Microbiol.">
        <title>The Global Catalogue of Microorganisms (GCM) 10K type strain sequencing project: providing services to taxonomists for standard genome sequencing and annotation.</title>
        <authorList>
            <consortium name="The Broad Institute Genomics Platform"/>
            <consortium name="The Broad Institute Genome Sequencing Center for Infectious Disease"/>
            <person name="Wu L."/>
            <person name="Ma J."/>
        </authorList>
    </citation>
    <scope>NUCLEOTIDE SEQUENCE [LARGE SCALE GENOMIC DNA]</scope>
    <source>
        <strain evidence="2">JCM 10083</strain>
    </source>
</reference>
<keyword evidence="2" id="KW-1185">Reference proteome</keyword>
<dbReference type="RefSeq" id="WP_343981817.1">
    <property type="nucleotide sequence ID" value="NZ_BAAAGK010000233.1"/>
</dbReference>
<sequence length="105" mass="11652">MSETTGVEREPLSTTIPPGVTEVTRWLVSAYCAPLAMRDTREEARELVEETERQQYEGDVDFAWHPQDATVDDSPEELYATVSGDEMTTEYTVAPLVIRIGGGAE</sequence>
<organism evidence="1 2">
    <name type="scientific">Streptosporangium amethystogenes subsp. fukuiense</name>
    <dbReference type="NCBI Taxonomy" id="698418"/>
    <lineage>
        <taxon>Bacteria</taxon>
        <taxon>Bacillati</taxon>
        <taxon>Actinomycetota</taxon>
        <taxon>Actinomycetes</taxon>
        <taxon>Streptosporangiales</taxon>
        <taxon>Streptosporangiaceae</taxon>
        <taxon>Streptosporangium</taxon>
    </lineage>
</organism>
<dbReference type="EMBL" id="JBHTEE010000001">
    <property type="protein sequence ID" value="MFC7603736.1"/>
    <property type="molecule type" value="Genomic_DNA"/>
</dbReference>
<name>A0ABW2T7I3_9ACTN</name>
<dbReference type="Proteomes" id="UP001596514">
    <property type="component" value="Unassembled WGS sequence"/>
</dbReference>
<proteinExistence type="predicted"/>